<dbReference type="PANTHER" id="PTHR31900">
    <property type="entry name" value="F-BOX/RNI SUPERFAMILY PROTEIN-RELATED"/>
    <property type="match status" value="1"/>
</dbReference>
<evidence type="ECO:0000259" key="3">
    <source>
        <dbReference type="Pfam" id="PF24758"/>
    </source>
</evidence>
<feature type="domain" description="F-box" evidence="2">
    <location>
        <begin position="41"/>
        <end position="72"/>
    </location>
</feature>
<dbReference type="InterPro" id="IPR050232">
    <property type="entry name" value="FBL13/AtMIF1-like"/>
</dbReference>
<feature type="compositionally biased region" description="Low complexity" evidence="1">
    <location>
        <begin position="1"/>
        <end position="12"/>
    </location>
</feature>
<reference evidence="5" key="3">
    <citation type="submission" date="2018-08" db="UniProtKB">
        <authorList>
            <consortium name="EnsemblPlants"/>
        </authorList>
    </citation>
    <scope>IDENTIFICATION</scope>
    <source>
        <strain evidence="5">cv. Bd21</strain>
    </source>
</reference>
<protein>
    <submittedName>
        <fullName evidence="4 5">Uncharacterized protein</fullName>
    </submittedName>
</protein>
<reference evidence="4" key="2">
    <citation type="submission" date="2017-06" db="EMBL/GenBank/DDBJ databases">
        <title>WGS assembly of Brachypodium distachyon.</title>
        <authorList>
            <consortium name="The International Brachypodium Initiative"/>
            <person name="Lucas S."/>
            <person name="Harmon-Smith M."/>
            <person name="Lail K."/>
            <person name="Tice H."/>
            <person name="Grimwood J."/>
            <person name="Bruce D."/>
            <person name="Barry K."/>
            <person name="Shu S."/>
            <person name="Lindquist E."/>
            <person name="Wang M."/>
            <person name="Pitluck S."/>
            <person name="Vogel J.P."/>
            <person name="Garvin D.F."/>
            <person name="Mockler T.C."/>
            <person name="Schmutz J."/>
            <person name="Rokhsar D."/>
            <person name="Bevan M.W."/>
        </authorList>
    </citation>
    <scope>NUCLEOTIDE SEQUENCE</scope>
    <source>
        <strain evidence="4">Bd21</strain>
    </source>
</reference>
<dbReference type="Pfam" id="PF00646">
    <property type="entry name" value="F-box"/>
    <property type="match status" value="1"/>
</dbReference>
<keyword evidence="6" id="KW-1185">Reference proteome</keyword>
<dbReference type="InterPro" id="IPR055411">
    <property type="entry name" value="LRR_FXL15/At3g58940/PEG3-like"/>
</dbReference>
<evidence type="ECO:0000313" key="5">
    <source>
        <dbReference type="EnsemblPlants" id="PNT66995"/>
    </source>
</evidence>
<reference evidence="4 5" key="1">
    <citation type="journal article" date="2010" name="Nature">
        <title>Genome sequencing and analysis of the model grass Brachypodium distachyon.</title>
        <authorList>
            <consortium name="International Brachypodium Initiative"/>
        </authorList>
    </citation>
    <scope>NUCLEOTIDE SEQUENCE [LARGE SCALE GENOMIC DNA]</scope>
    <source>
        <strain evidence="4 5">Bd21</strain>
    </source>
</reference>
<gene>
    <name evidence="4" type="ORF">BRADI_3g19386v3</name>
</gene>
<evidence type="ECO:0000256" key="1">
    <source>
        <dbReference type="SAM" id="MobiDB-lite"/>
    </source>
</evidence>
<organism evidence="4">
    <name type="scientific">Brachypodium distachyon</name>
    <name type="common">Purple false brome</name>
    <name type="synonym">Trachynia distachya</name>
    <dbReference type="NCBI Taxonomy" id="15368"/>
    <lineage>
        <taxon>Eukaryota</taxon>
        <taxon>Viridiplantae</taxon>
        <taxon>Streptophyta</taxon>
        <taxon>Embryophyta</taxon>
        <taxon>Tracheophyta</taxon>
        <taxon>Spermatophyta</taxon>
        <taxon>Magnoliopsida</taxon>
        <taxon>Liliopsida</taxon>
        <taxon>Poales</taxon>
        <taxon>Poaceae</taxon>
        <taxon>BOP clade</taxon>
        <taxon>Pooideae</taxon>
        <taxon>Stipodae</taxon>
        <taxon>Brachypodieae</taxon>
        <taxon>Brachypodium</taxon>
    </lineage>
</organism>
<dbReference type="Pfam" id="PF24758">
    <property type="entry name" value="LRR_At5g56370"/>
    <property type="match status" value="1"/>
</dbReference>
<evidence type="ECO:0000259" key="2">
    <source>
        <dbReference type="Pfam" id="PF00646"/>
    </source>
</evidence>
<dbReference type="EMBL" id="CM000882">
    <property type="protein sequence ID" value="PNT66995.1"/>
    <property type="molecule type" value="Genomic_DNA"/>
</dbReference>
<dbReference type="EnsemblPlants" id="PNT66995">
    <property type="protein sequence ID" value="PNT66995"/>
    <property type="gene ID" value="BRADI_3g19386v3"/>
</dbReference>
<dbReference type="InterPro" id="IPR001810">
    <property type="entry name" value="F-box_dom"/>
</dbReference>
<sequence>MASTSSTSSSSSPRQMEEEEPVAARNDRSSPPDMLDNIPPLPLDVLDNIFARLPFEQLVLTSRLSRDWRRRWEPFPNLDIWFTPGIFPKPDVGTLERCAAPVRSFTARVGTPHYHRIGGWLHALARKRLENLILRFDDQLQRAVLGPGLFSCRALARLELHGFCDMPRAPPQGFGGFPNLVTLVLIDVTLPFVGGGAQLERLISSAPQLRVLTLDNVEETWTIRAPNLRVLKFITDIDNGCRFTEDLPLLEEAAICIDDPIEFVAQDLIETLRRIASVKRLLFDANTVQDWGSWTLPFFFENCWDLADSSMKMLWKGFCSRT</sequence>
<dbReference type="Gramene" id="PNT66995">
    <property type="protein sequence ID" value="PNT66995"/>
    <property type="gene ID" value="BRADI_3g19386v3"/>
</dbReference>
<dbReference type="AlphaFoldDB" id="A0A2K2CY87"/>
<dbReference type="SUPFAM" id="SSF52047">
    <property type="entry name" value="RNI-like"/>
    <property type="match status" value="1"/>
</dbReference>
<dbReference type="Proteomes" id="UP000008810">
    <property type="component" value="Chromosome 3"/>
</dbReference>
<evidence type="ECO:0000313" key="4">
    <source>
        <dbReference type="EMBL" id="PNT66995.1"/>
    </source>
</evidence>
<proteinExistence type="predicted"/>
<accession>A0A2K2CY87</accession>
<dbReference type="PANTHER" id="PTHR31900:SF27">
    <property type="entry name" value="FBD DOMAIN-CONTAINING PROTEIN"/>
    <property type="match status" value="1"/>
</dbReference>
<dbReference type="SUPFAM" id="SSF81383">
    <property type="entry name" value="F-box domain"/>
    <property type="match status" value="1"/>
</dbReference>
<feature type="domain" description="F-box/LRR-repeat protein 15/At3g58940/PEG3-like LRR" evidence="3">
    <location>
        <begin position="118"/>
        <end position="254"/>
    </location>
</feature>
<feature type="region of interest" description="Disordered" evidence="1">
    <location>
        <begin position="1"/>
        <end position="36"/>
    </location>
</feature>
<evidence type="ECO:0000313" key="6">
    <source>
        <dbReference type="Proteomes" id="UP000008810"/>
    </source>
</evidence>
<dbReference type="InterPro" id="IPR036047">
    <property type="entry name" value="F-box-like_dom_sf"/>
</dbReference>
<dbReference type="OrthoDB" id="646236at2759"/>
<name>A0A2K2CY87_BRADI</name>